<dbReference type="Pfam" id="PF13643">
    <property type="entry name" value="DUF4145"/>
    <property type="match status" value="1"/>
</dbReference>
<name>A0ABS3BCI7_9GAMM</name>
<evidence type="ECO:0000313" key="3">
    <source>
        <dbReference type="Proteomes" id="UP000664344"/>
    </source>
</evidence>
<sequence length="289" mass="32414">MKEAIWKSIAGFVKVSKYPFLPCPYCGAESLSLDARSLHVRPLPDSYKEIASRHFRDLKSEKLKSLSETGEVVKDVFETQPLLGFLIGLGAVAAELQADIENMAQSIAFFQCGGCEASVSAVGLAKVYTARTGEQHKQETEVKFEYFTPSIPMIPLSEHLPREIKIELLDAFKHYHFDPPSAASKLRRAIEKFCQSQGAKGTNLHRQIDSLKATLPLEAQYLEALKLVGNEGTHSNGVDEGDLLLAFKVIQYVLEFFDRKKRFEETTPDYEKIQEKFNSQLIGRDPVKA</sequence>
<accession>A0ABS3BCI7</accession>
<feature type="domain" description="DUF4145" evidence="1">
    <location>
        <begin position="177"/>
        <end position="249"/>
    </location>
</feature>
<dbReference type="InterPro" id="IPR025285">
    <property type="entry name" value="DUF4145"/>
</dbReference>
<gene>
    <name evidence="2" type="ORF">JYP53_04045</name>
</gene>
<dbReference type="EMBL" id="JAFKDB010000008">
    <property type="protein sequence ID" value="MBN7769075.1"/>
    <property type="molecule type" value="Genomic_DNA"/>
</dbReference>
<evidence type="ECO:0000313" key="2">
    <source>
        <dbReference type="EMBL" id="MBN7769075.1"/>
    </source>
</evidence>
<proteinExistence type="predicted"/>
<keyword evidence="3" id="KW-1185">Reference proteome</keyword>
<dbReference type="RefSeq" id="WP_206556782.1">
    <property type="nucleotide sequence ID" value="NZ_JAFKDB010000008.1"/>
</dbReference>
<dbReference type="Proteomes" id="UP000664344">
    <property type="component" value="Unassembled WGS sequence"/>
</dbReference>
<comment type="caution">
    <text evidence="2">The sequence shown here is derived from an EMBL/GenBank/DDBJ whole genome shotgun (WGS) entry which is preliminary data.</text>
</comment>
<evidence type="ECO:0000259" key="1">
    <source>
        <dbReference type="Pfam" id="PF13643"/>
    </source>
</evidence>
<organism evidence="2 3">
    <name type="scientific">Marinobacter daepoensis</name>
    <dbReference type="NCBI Taxonomy" id="262077"/>
    <lineage>
        <taxon>Bacteria</taxon>
        <taxon>Pseudomonadati</taxon>
        <taxon>Pseudomonadota</taxon>
        <taxon>Gammaproteobacteria</taxon>
        <taxon>Pseudomonadales</taxon>
        <taxon>Marinobacteraceae</taxon>
        <taxon>Marinobacter</taxon>
    </lineage>
</organism>
<protein>
    <submittedName>
        <fullName evidence="2">DUF4145 domain-containing protein</fullName>
    </submittedName>
</protein>
<reference evidence="2 3" key="1">
    <citation type="submission" date="2021-02" db="EMBL/GenBank/DDBJ databases">
        <title>PHA producing bacteria isolated from coastal sediment in Guangdong, Shenzhen.</title>
        <authorList>
            <person name="Zheng W."/>
            <person name="Yu S."/>
            <person name="Huang Y."/>
        </authorList>
    </citation>
    <scope>NUCLEOTIDE SEQUENCE [LARGE SCALE GENOMIC DNA]</scope>
    <source>
        <strain evidence="2 3">TN21-5</strain>
    </source>
</reference>